<proteinExistence type="predicted"/>
<dbReference type="AlphaFoldDB" id="A0A915DUB5"/>
<dbReference type="WBParaSite" id="jg2303">
    <property type="protein sequence ID" value="jg2303"/>
    <property type="gene ID" value="jg2303"/>
</dbReference>
<accession>A0A915DUB5</accession>
<sequence length="494" mass="56374">MAANSLEHPYGAIKKHLLHDFWLIVVLEENEDASTMQTLGNACKLVDEQIKLVNQMLLLEKMHRTERQTSCLWLTTMIHCVSLDTAWTLPIHPKILFQAWIKCFRSMSQNLLTAQRVFLWEPKADVLVLFALTKKTETLMTMRSFSVNCCDTNFSGFSHVTWCGIGGKNWYCIKVPNITDNCPRFRSILAAAFPPFSASDVGFQALRLGLERKNRQHIYMRLHSSEESVYANFPLNQMSGKMKLPQTLMAVFCFLFMGSTLRRLNLRTLDEYKRFAEKRPYQFIQHDPQQPCETYFFTIPSLVFNYLGSLQYYLGQQLSTFCILPKFREQSGVHQQIQKHHHQLALSLNLGDGIALSTSMSNDSEEGSKGIYCSKKAPPSTPPTHQISSTFLPYADPKMPPNPQSYSPVFYLVNKPPGKGKGDTGIAALEVKLIDWQGNVVENVQEGHINNISHSLLYPGLPNGDRMHRASRLHEVYWLKCSLTLCIHCPENVF</sequence>
<organism evidence="1 2">
    <name type="scientific">Ditylenchus dipsaci</name>
    <dbReference type="NCBI Taxonomy" id="166011"/>
    <lineage>
        <taxon>Eukaryota</taxon>
        <taxon>Metazoa</taxon>
        <taxon>Ecdysozoa</taxon>
        <taxon>Nematoda</taxon>
        <taxon>Chromadorea</taxon>
        <taxon>Rhabditida</taxon>
        <taxon>Tylenchina</taxon>
        <taxon>Tylenchomorpha</taxon>
        <taxon>Sphaerularioidea</taxon>
        <taxon>Anguinidae</taxon>
        <taxon>Anguininae</taxon>
        <taxon>Ditylenchus</taxon>
    </lineage>
</organism>
<reference evidence="2" key="1">
    <citation type="submission" date="2022-11" db="UniProtKB">
        <authorList>
            <consortium name="WormBaseParasite"/>
        </authorList>
    </citation>
    <scope>IDENTIFICATION</scope>
</reference>
<dbReference type="Proteomes" id="UP000887574">
    <property type="component" value="Unplaced"/>
</dbReference>
<protein>
    <submittedName>
        <fullName evidence="2">Uncharacterized protein</fullName>
    </submittedName>
</protein>
<evidence type="ECO:0000313" key="2">
    <source>
        <dbReference type="WBParaSite" id="jg2303"/>
    </source>
</evidence>
<keyword evidence="1" id="KW-1185">Reference proteome</keyword>
<name>A0A915DUB5_9BILA</name>
<evidence type="ECO:0000313" key="1">
    <source>
        <dbReference type="Proteomes" id="UP000887574"/>
    </source>
</evidence>